<dbReference type="GO" id="GO:0022625">
    <property type="term" value="C:cytosolic large ribosomal subunit"/>
    <property type="evidence" value="ECO:0007669"/>
    <property type="project" value="TreeGrafter"/>
</dbReference>
<dbReference type="GO" id="GO:0003735">
    <property type="term" value="F:structural constituent of ribosome"/>
    <property type="evidence" value="ECO:0007669"/>
    <property type="project" value="InterPro"/>
</dbReference>
<evidence type="ECO:0000256" key="5">
    <source>
        <dbReference type="ARBA" id="ARBA00023274"/>
    </source>
</evidence>
<dbReference type="GO" id="GO:0008097">
    <property type="term" value="F:5S rRNA binding"/>
    <property type="evidence" value="ECO:0007669"/>
    <property type="project" value="TreeGrafter"/>
</dbReference>
<evidence type="ECO:0000256" key="1">
    <source>
        <dbReference type="ARBA" id="ARBA00007116"/>
    </source>
</evidence>
<protein>
    <recommendedName>
        <fullName evidence="7">50S ribosomal protein L18</fullName>
    </recommendedName>
</protein>
<accession>A0A381VES6</accession>
<keyword evidence="5" id="KW-0687">Ribonucleoprotein</keyword>
<evidence type="ECO:0008006" key="7">
    <source>
        <dbReference type="Google" id="ProtNLM"/>
    </source>
</evidence>
<keyword evidence="3" id="KW-0694">RNA-binding</keyword>
<dbReference type="NCBIfam" id="TIGR00060">
    <property type="entry name" value="L18_bact"/>
    <property type="match status" value="1"/>
</dbReference>
<dbReference type="InterPro" id="IPR057268">
    <property type="entry name" value="Ribosomal_L18"/>
</dbReference>
<comment type="similarity">
    <text evidence="1">Belongs to the universal ribosomal protein uL18 family.</text>
</comment>
<gene>
    <name evidence="6" type="ORF">METZ01_LOCUS91723</name>
</gene>
<dbReference type="EMBL" id="UINC01008643">
    <property type="protein sequence ID" value="SVA38869.1"/>
    <property type="molecule type" value="Genomic_DNA"/>
</dbReference>
<keyword evidence="2" id="KW-0699">rRNA-binding</keyword>
<dbReference type="HAMAP" id="MF_01337_B">
    <property type="entry name" value="Ribosomal_uL18_B"/>
    <property type="match status" value="1"/>
</dbReference>
<name>A0A381VES6_9ZZZZ</name>
<dbReference type="SUPFAM" id="SSF53137">
    <property type="entry name" value="Translational machinery components"/>
    <property type="match status" value="1"/>
</dbReference>
<dbReference type="PANTHER" id="PTHR12899">
    <property type="entry name" value="39S RIBOSOMAL PROTEIN L18, MITOCHONDRIAL"/>
    <property type="match status" value="1"/>
</dbReference>
<evidence type="ECO:0000256" key="2">
    <source>
        <dbReference type="ARBA" id="ARBA00022730"/>
    </source>
</evidence>
<evidence type="ECO:0000256" key="3">
    <source>
        <dbReference type="ARBA" id="ARBA00022884"/>
    </source>
</evidence>
<dbReference type="GO" id="GO:0006412">
    <property type="term" value="P:translation"/>
    <property type="evidence" value="ECO:0007669"/>
    <property type="project" value="InterPro"/>
</dbReference>
<dbReference type="InterPro" id="IPR004389">
    <property type="entry name" value="Ribosomal_uL18_bac-type"/>
</dbReference>
<organism evidence="6">
    <name type="scientific">marine metagenome</name>
    <dbReference type="NCBI Taxonomy" id="408172"/>
    <lineage>
        <taxon>unclassified sequences</taxon>
        <taxon>metagenomes</taxon>
        <taxon>ecological metagenomes</taxon>
    </lineage>
</organism>
<dbReference type="InterPro" id="IPR005484">
    <property type="entry name" value="Ribosomal_uL18_bac/plant/anim"/>
</dbReference>
<dbReference type="PANTHER" id="PTHR12899:SF3">
    <property type="entry name" value="LARGE RIBOSOMAL SUBUNIT PROTEIN UL18M"/>
    <property type="match status" value="1"/>
</dbReference>
<keyword evidence="4" id="KW-0689">Ribosomal protein</keyword>
<dbReference type="Pfam" id="PF00861">
    <property type="entry name" value="Ribosomal_L18p"/>
    <property type="match status" value="1"/>
</dbReference>
<reference evidence="6" key="1">
    <citation type="submission" date="2018-05" db="EMBL/GenBank/DDBJ databases">
        <authorList>
            <person name="Lanie J.A."/>
            <person name="Ng W.-L."/>
            <person name="Kazmierczak K.M."/>
            <person name="Andrzejewski T.M."/>
            <person name="Davidsen T.M."/>
            <person name="Wayne K.J."/>
            <person name="Tettelin H."/>
            <person name="Glass J.I."/>
            <person name="Rusch D."/>
            <person name="Podicherti R."/>
            <person name="Tsui H.-C.T."/>
            <person name="Winkler M.E."/>
        </authorList>
    </citation>
    <scope>NUCLEOTIDE SEQUENCE</scope>
</reference>
<evidence type="ECO:0000256" key="4">
    <source>
        <dbReference type="ARBA" id="ARBA00022980"/>
    </source>
</evidence>
<dbReference type="Gene3D" id="3.30.420.100">
    <property type="match status" value="1"/>
</dbReference>
<dbReference type="FunFam" id="3.30.420.100:FF:000001">
    <property type="entry name" value="50S ribosomal protein L18"/>
    <property type="match status" value="1"/>
</dbReference>
<proteinExistence type="inferred from homology"/>
<dbReference type="CDD" id="cd00432">
    <property type="entry name" value="Ribosomal_L18_L5e"/>
    <property type="match status" value="1"/>
</dbReference>
<dbReference type="AlphaFoldDB" id="A0A381VES6"/>
<evidence type="ECO:0000313" key="6">
    <source>
        <dbReference type="EMBL" id="SVA38869.1"/>
    </source>
</evidence>
<sequence length="112" mass="12682">MRRRNRSKRKIKDMSDYPRMVVSRSLKNIQAQIIDDFTGKTLVSVTSSDKSIRADIGKASGKTEQSKIVGTAIAKKAKEKKIKQVWFDRNGYPYTGRVRAMADAARKTGLKF</sequence>